<evidence type="ECO:0000256" key="8">
    <source>
        <dbReference type="SAM" id="Phobius"/>
    </source>
</evidence>
<dbReference type="InterPro" id="IPR023753">
    <property type="entry name" value="FAD/NAD-binding_dom"/>
</dbReference>
<sequence length="577" mass="61818">MRLQEYGPTAPGGSARLVIGMGSGLVSGLVFGALMTWQHLLASHGTYGWAAFAAYAAVTGALLGAIVGRRPFGPAVSASGGLLLGLLGWVVWWLTVDPLLRGTTPTWSIAAATAAYPELVGSLLQGALAGTLFHLSVTRFNERAGRRPAEPPARVPRVVIVGGGFGGVSAARRFERLSLRGHRVEVTLISDSNFLLFTPMLAEVASGGLEAQHISTPVRAAVAHTRFRHGRVVEVDVVQRLVRLGTGAVVPYDHLVLAVGSVPHFLDLPGMAEHAFTLKSLGDAARLRDRVLTLLERADQETDPASRSRLLTFVVAGGGFAGTEAVAELYDLTHDVLHFYPGIHPDEPRFVLIHSGRRILPELSERLGEYALGKLEARGIEFRLGVRASGVTDRDVRLGDGAVIPTATFVWTAGNRPSPLLKTLPGEHGRGGSVVVDRMLRTFELEDVWAIGDCAQIPAADGTPYPPTAQHAMREGKAVADNIAAVLKGRRPKPFRFTTIGIFVALGHRTAAGEIRGHPFSGLSAWLLWRGIYLAKLPGLERRLRVLLDWSLDLVFPRDIVVTGPPAEPPVPARGVQ</sequence>
<keyword evidence="8" id="KW-0812">Transmembrane</keyword>
<evidence type="ECO:0000313" key="10">
    <source>
        <dbReference type="EMBL" id="TQM01451.1"/>
    </source>
</evidence>
<dbReference type="PRINTS" id="PR00368">
    <property type="entry name" value="FADPNR"/>
</dbReference>
<dbReference type="PANTHER" id="PTHR43706:SF47">
    <property type="entry name" value="EXTERNAL NADH-UBIQUINONE OXIDOREDUCTASE 1, MITOCHONDRIAL-RELATED"/>
    <property type="match status" value="1"/>
</dbReference>
<evidence type="ECO:0000256" key="6">
    <source>
        <dbReference type="ARBA" id="ARBA00023027"/>
    </source>
</evidence>
<feature type="transmembrane region" description="Helical" evidence="8">
    <location>
        <begin position="75"/>
        <end position="94"/>
    </location>
</feature>
<dbReference type="EMBL" id="VFOZ01000001">
    <property type="protein sequence ID" value="TQM01451.1"/>
    <property type="molecule type" value="Genomic_DNA"/>
</dbReference>
<feature type="domain" description="FAD/NAD(P)-binding" evidence="9">
    <location>
        <begin position="157"/>
        <end position="476"/>
    </location>
</feature>
<organism evidence="10 11">
    <name type="scientific">Actinoallomurus bryophytorum</name>
    <dbReference type="NCBI Taxonomy" id="1490222"/>
    <lineage>
        <taxon>Bacteria</taxon>
        <taxon>Bacillati</taxon>
        <taxon>Actinomycetota</taxon>
        <taxon>Actinomycetes</taxon>
        <taxon>Streptosporangiales</taxon>
        <taxon>Thermomonosporaceae</taxon>
        <taxon>Actinoallomurus</taxon>
    </lineage>
</organism>
<keyword evidence="11" id="KW-1185">Reference proteome</keyword>
<proteinExistence type="inferred from homology"/>
<feature type="transmembrane region" description="Helical" evidence="8">
    <location>
        <begin position="47"/>
        <end position="68"/>
    </location>
</feature>
<dbReference type="Gene3D" id="3.50.50.100">
    <property type="match status" value="1"/>
</dbReference>
<reference evidence="10 11" key="1">
    <citation type="submission" date="2019-06" db="EMBL/GenBank/DDBJ databases">
        <title>Sequencing the genomes of 1000 actinobacteria strains.</title>
        <authorList>
            <person name="Klenk H.-P."/>
        </authorList>
    </citation>
    <scope>NUCLEOTIDE SEQUENCE [LARGE SCALE GENOMIC DNA]</scope>
    <source>
        <strain evidence="10 11">DSM 102200</strain>
    </source>
</reference>
<evidence type="ECO:0000256" key="4">
    <source>
        <dbReference type="ARBA" id="ARBA00022827"/>
    </source>
</evidence>
<dbReference type="GO" id="GO:0050136">
    <property type="term" value="F:NADH dehydrogenase (quinone) (non-electrogenic) activity"/>
    <property type="evidence" value="ECO:0007669"/>
    <property type="project" value="UniProtKB-EC"/>
</dbReference>
<evidence type="ECO:0000313" key="11">
    <source>
        <dbReference type="Proteomes" id="UP000316096"/>
    </source>
</evidence>
<dbReference type="OrthoDB" id="9781621at2"/>
<keyword evidence="5" id="KW-0560">Oxidoreductase</keyword>
<dbReference type="Proteomes" id="UP000316096">
    <property type="component" value="Unassembled WGS sequence"/>
</dbReference>
<comment type="similarity">
    <text evidence="1">Belongs to the NADH dehydrogenase family.</text>
</comment>
<evidence type="ECO:0000256" key="1">
    <source>
        <dbReference type="ARBA" id="ARBA00005272"/>
    </source>
</evidence>
<evidence type="ECO:0000256" key="5">
    <source>
        <dbReference type="ARBA" id="ARBA00023002"/>
    </source>
</evidence>
<keyword evidence="3" id="KW-0285">Flavoprotein</keyword>
<comment type="catalytic activity">
    <reaction evidence="7">
        <text>a quinone + NADH + H(+) = a quinol + NAD(+)</text>
        <dbReference type="Rhea" id="RHEA:46160"/>
        <dbReference type="ChEBI" id="CHEBI:15378"/>
        <dbReference type="ChEBI" id="CHEBI:24646"/>
        <dbReference type="ChEBI" id="CHEBI:57540"/>
        <dbReference type="ChEBI" id="CHEBI:57945"/>
        <dbReference type="ChEBI" id="CHEBI:132124"/>
        <dbReference type="EC" id="1.6.5.9"/>
    </reaction>
</comment>
<evidence type="ECO:0000259" key="9">
    <source>
        <dbReference type="Pfam" id="PF07992"/>
    </source>
</evidence>
<evidence type="ECO:0000256" key="7">
    <source>
        <dbReference type="ARBA" id="ARBA00047599"/>
    </source>
</evidence>
<dbReference type="InterPro" id="IPR036188">
    <property type="entry name" value="FAD/NAD-bd_sf"/>
</dbReference>
<keyword evidence="4" id="KW-0274">FAD</keyword>
<comment type="caution">
    <text evidence="10">The sequence shown here is derived from an EMBL/GenBank/DDBJ whole genome shotgun (WGS) entry which is preliminary data.</text>
</comment>
<keyword evidence="8" id="KW-0472">Membrane</keyword>
<gene>
    <name evidence="10" type="ORF">FB559_7210</name>
</gene>
<evidence type="ECO:0000256" key="3">
    <source>
        <dbReference type="ARBA" id="ARBA00022630"/>
    </source>
</evidence>
<name>A0A543CWK7_9ACTN</name>
<keyword evidence="8" id="KW-1133">Transmembrane helix</keyword>
<dbReference type="InterPro" id="IPR045024">
    <property type="entry name" value="NDH-2"/>
</dbReference>
<dbReference type="SUPFAM" id="SSF51905">
    <property type="entry name" value="FAD/NAD(P)-binding domain"/>
    <property type="match status" value="1"/>
</dbReference>
<dbReference type="EC" id="1.6.5.9" evidence="2"/>
<accession>A0A543CWK7</accession>
<feature type="transmembrane region" description="Helical" evidence="8">
    <location>
        <begin position="12"/>
        <end position="35"/>
    </location>
</feature>
<dbReference type="Pfam" id="PF07992">
    <property type="entry name" value="Pyr_redox_2"/>
    <property type="match status" value="1"/>
</dbReference>
<dbReference type="RefSeq" id="WP_141961284.1">
    <property type="nucleotide sequence ID" value="NZ_VFOZ01000001.1"/>
</dbReference>
<evidence type="ECO:0000256" key="2">
    <source>
        <dbReference type="ARBA" id="ARBA00012637"/>
    </source>
</evidence>
<keyword evidence="6" id="KW-0520">NAD</keyword>
<dbReference type="PRINTS" id="PR00411">
    <property type="entry name" value="PNDRDTASEI"/>
</dbReference>
<protein>
    <recommendedName>
        <fullName evidence="2">NADH:ubiquinone reductase (non-electrogenic)</fullName>
        <ecNumber evidence="2">1.6.5.9</ecNumber>
    </recommendedName>
</protein>
<dbReference type="AlphaFoldDB" id="A0A543CWK7"/>
<dbReference type="PANTHER" id="PTHR43706">
    <property type="entry name" value="NADH DEHYDROGENASE"/>
    <property type="match status" value="1"/>
</dbReference>